<dbReference type="PROSITE" id="PS01124">
    <property type="entry name" value="HTH_ARAC_FAMILY_2"/>
    <property type="match status" value="1"/>
</dbReference>
<dbReference type="Pfam" id="PF12833">
    <property type="entry name" value="HTH_18"/>
    <property type="match status" value="1"/>
</dbReference>
<keyword evidence="1" id="KW-0805">Transcription regulation</keyword>
<reference evidence="5 6" key="1">
    <citation type="submission" date="2021-04" db="EMBL/GenBank/DDBJ databases">
        <title>Chitinophaga sp. nov., isolated from the rhizosphere soil.</title>
        <authorList>
            <person name="He S."/>
        </authorList>
    </citation>
    <scope>NUCLEOTIDE SEQUENCE [LARGE SCALE GENOMIC DNA]</scope>
    <source>
        <strain evidence="5 6">2R12</strain>
    </source>
</reference>
<organism evidence="5 6">
    <name type="scientific">Chitinophaga hostae</name>
    <dbReference type="NCBI Taxonomy" id="2831022"/>
    <lineage>
        <taxon>Bacteria</taxon>
        <taxon>Pseudomonadati</taxon>
        <taxon>Bacteroidota</taxon>
        <taxon>Chitinophagia</taxon>
        <taxon>Chitinophagales</taxon>
        <taxon>Chitinophagaceae</taxon>
        <taxon>Chitinophaga</taxon>
    </lineage>
</organism>
<evidence type="ECO:0000256" key="2">
    <source>
        <dbReference type="ARBA" id="ARBA00023125"/>
    </source>
</evidence>
<keyword evidence="2" id="KW-0238">DNA-binding</keyword>
<comment type="caution">
    <text evidence="5">The sequence shown here is derived from an EMBL/GenBank/DDBJ whole genome shotgun (WGS) entry which is preliminary data.</text>
</comment>
<keyword evidence="6" id="KW-1185">Reference proteome</keyword>
<evidence type="ECO:0000256" key="1">
    <source>
        <dbReference type="ARBA" id="ARBA00023015"/>
    </source>
</evidence>
<dbReference type="SMART" id="SM00342">
    <property type="entry name" value="HTH_ARAC"/>
    <property type="match status" value="1"/>
</dbReference>
<proteinExistence type="predicted"/>
<sequence>MKWEFEDSITQGKFSLSMAEASLGGSGMLNSKPATTNTIVFNPGPAQLVVVDEIEYPFPGNMILPLVANQHFRFQEPENLVAWQFNREFYCIADHDAEVGCVGFLFYGIAHPLFIPLAHHDLEGIGTIQQLCLEDMQVQDKMQGEMLRTLLKRLIIKITRIAKKQSGNCRDLSDSRMDLIRKFNLLLECNFRTQHEVQFYAAALNKSPKTLTNIFGMCHFPSPSKLIQQRIILEAKRCLYYTGKSAKEIADDLGFTSAAHFSRFFKLNTGVNCSAFNRKTEAAPLPVN</sequence>
<name>A0ABS5J767_9BACT</name>
<gene>
    <name evidence="5" type="ORF">KE626_26605</name>
</gene>
<evidence type="ECO:0000313" key="6">
    <source>
        <dbReference type="Proteomes" id="UP000676386"/>
    </source>
</evidence>
<dbReference type="Proteomes" id="UP000676386">
    <property type="component" value="Unassembled WGS sequence"/>
</dbReference>
<protein>
    <submittedName>
        <fullName evidence="5">Helix-turn-helix domain-containing protein</fullName>
    </submittedName>
</protein>
<dbReference type="SUPFAM" id="SSF46689">
    <property type="entry name" value="Homeodomain-like"/>
    <property type="match status" value="1"/>
</dbReference>
<dbReference type="InterPro" id="IPR009057">
    <property type="entry name" value="Homeodomain-like_sf"/>
</dbReference>
<dbReference type="RefSeq" id="WP_211976064.1">
    <property type="nucleotide sequence ID" value="NZ_CBFHAM010000025.1"/>
</dbReference>
<dbReference type="InterPro" id="IPR018060">
    <property type="entry name" value="HTH_AraC"/>
</dbReference>
<keyword evidence="3" id="KW-0804">Transcription</keyword>
<evidence type="ECO:0000259" key="4">
    <source>
        <dbReference type="PROSITE" id="PS01124"/>
    </source>
</evidence>
<dbReference type="EMBL" id="JAGTXB010000018">
    <property type="protein sequence ID" value="MBS0030925.1"/>
    <property type="molecule type" value="Genomic_DNA"/>
</dbReference>
<dbReference type="PANTHER" id="PTHR43280">
    <property type="entry name" value="ARAC-FAMILY TRANSCRIPTIONAL REGULATOR"/>
    <property type="match status" value="1"/>
</dbReference>
<evidence type="ECO:0000313" key="5">
    <source>
        <dbReference type="EMBL" id="MBS0030925.1"/>
    </source>
</evidence>
<feature type="domain" description="HTH araC/xylS-type" evidence="4">
    <location>
        <begin position="181"/>
        <end position="279"/>
    </location>
</feature>
<dbReference type="Gene3D" id="1.10.10.60">
    <property type="entry name" value="Homeodomain-like"/>
    <property type="match status" value="1"/>
</dbReference>
<evidence type="ECO:0000256" key="3">
    <source>
        <dbReference type="ARBA" id="ARBA00023163"/>
    </source>
</evidence>
<accession>A0ABS5J767</accession>
<dbReference type="PANTHER" id="PTHR43280:SF32">
    <property type="entry name" value="TRANSCRIPTIONAL REGULATORY PROTEIN"/>
    <property type="match status" value="1"/>
</dbReference>